<dbReference type="EMBL" id="CP001287">
    <property type="protein sequence ID" value="ACK64685.1"/>
    <property type="molecule type" value="Genomic_DNA"/>
</dbReference>
<dbReference type="eggNOG" id="ENOG5032ZPY">
    <property type="taxonomic scope" value="Bacteria"/>
</dbReference>
<keyword evidence="1" id="KW-0472">Membrane</keyword>
<dbReference type="RefSeq" id="WP_012593962.1">
    <property type="nucleotide sequence ID" value="NC_011726.1"/>
</dbReference>
<keyword evidence="3" id="KW-1185">Reference proteome</keyword>
<protein>
    <submittedName>
        <fullName evidence="2">Uncharacterized protein</fullName>
    </submittedName>
</protein>
<evidence type="ECO:0000256" key="1">
    <source>
        <dbReference type="SAM" id="Phobius"/>
    </source>
</evidence>
<dbReference type="AlphaFoldDB" id="B7JWN9"/>
<dbReference type="KEGG" id="cyp:PCC8801_0597"/>
<gene>
    <name evidence="2" type="ordered locus">PCC8801_0597</name>
</gene>
<dbReference type="STRING" id="41431.PCC8801_0597"/>
<evidence type="ECO:0000313" key="3">
    <source>
        <dbReference type="Proteomes" id="UP000008204"/>
    </source>
</evidence>
<feature type="transmembrane region" description="Helical" evidence="1">
    <location>
        <begin position="15"/>
        <end position="36"/>
    </location>
</feature>
<organism evidence="2 3">
    <name type="scientific">Rippkaea orientalis (strain PCC 8801 / RF-1)</name>
    <name type="common">Cyanothece sp. (strain PCC 8801)</name>
    <dbReference type="NCBI Taxonomy" id="41431"/>
    <lineage>
        <taxon>Bacteria</taxon>
        <taxon>Bacillati</taxon>
        <taxon>Cyanobacteriota</taxon>
        <taxon>Cyanophyceae</taxon>
        <taxon>Oscillatoriophycideae</taxon>
        <taxon>Chroococcales</taxon>
        <taxon>Aphanothecaceae</taxon>
        <taxon>Rippkaea</taxon>
        <taxon>Rippkaea orientalis</taxon>
    </lineage>
</organism>
<name>B7JWN9_RIPO1</name>
<accession>B7JWN9</accession>
<dbReference type="OrthoDB" id="514667at2"/>
<keyword evidence="1" id="KW-0812">Transmembrane</keyword>
<dbReference type="HOGENOM" id="CLU_163328_0_0_3"/>
<keyword evidence="1" id="KW-1133">Transmembrane helix</keyword>
<evidence type="ECO:0000313" key="2">
    <source>
        <dbReference type="EMBL" id="ACK64685.1"/>
    </source>
</evidence>
<dbReference type="Proteomes" id="UP000008204">
    <property type="component" value="Chromosome"/>
</dbReference>
<reference evidence="3" key="1">
    <citation type="journal article" date="2011" name="MBio">
        <title>Novel metabolic attributes of the genus Cyanothece, comprising a group of unicellular nitrogen-fixing Cyanobacteria.</title>
        <authorList>
            <person name="Bandyopadhyay A."/>
            <person name="Elvitigala T."/>
            <person name="Welsh E."/>
            <person name="Stockel J."/>
            <person name="Liberton M."/>
            <person name="Min H."/>
            <person name="Sherman L.A."/>
            <person name="Pakrasi H.B."/>
        </authorList>
    </citation>
    <scope>NUCLEOTIDE SEQUENCE [LARGE SCALE GENOMIC DNA]</scope>
    <source>
        <strain evidence="3">PCC 8801</strain>
    </source>
</reference>
<sequence>MLKLLYTLIQLLQPILVPLCFMAAWGFLMMLGWSLWSTIRDTTNRAQEMHQIPCSNCQFFTNDHRLKCPVNPLTANTEQAINCPDYRSITSVYQ</sequence>
<proteinExistence type="predicted"/>